<dbReference type="Pfam" id="PF00486">
    <property type="entry name" value="Trans_reg_C"/>
    <property type="match status" value="1"/>
</dbReference>
<dbReference type="RefSeq" id="WP_238712823.1">
    <property type="nucleotide sequence ID" value="NZ_JAEPBH010000008.1"/>
</dbReference>
<dbReference type="EMBL" id="JAEPBH010000008">
    <property type="protein sequence ID" value="MBK4714642.1"/>
    <property type="molecule type" value="Genomic_DNA"/>
</dbReference>
<keyword evidence="4" id="KW-1133">Transmembrane helix</keyword>
<dbReference type="Gene3D" id="1.10.10.10">
    <property type="entry name" value="Winged helix-like DNA-binding domain superfamily/Winged helix DNA-binding domain"/>
    <property type="match status" value="1"/>
</dbReference>
<dbReference type="AlphaFoldDB" id="A0A8K0V5N1"/>
<dbReference type="Proteomes" id="UP000659047">
    <property type="component" value="Unassembled WGS sequence"/>
</dbReference>
<gene>
    <name evidence="6" type="ORF">JJB97_04695</name>
</gene>
<dbReference type="SMART" id="SM00862">
    <property type="entry name" value="Trans_reg_C"/>
    <property type="match status" value="1"/>
</dbReference>
<dbReference type="InterPro" id="IPR001867">
    <property type="entry name" value="OmpR/PhoB-type_DNA-bd"/>
</dbReference>
<evidence type="ECO:0000256" key="2">
    <source>
        <dbReference type="PROSITE-ProRule" id="PRU01091"/>
    </source>
</evidence>
<reference evidence="6" key="1">
    <citation type="submission" date="2021-01" db="EMBL/GenBank/DDBJ databases">
        <title>Intestinitalea alba gen. nov., sp. nov., a novel genus of the family Enterobacteriaceae, isolated from the gut of the plastic-eating mealworm Tenebrio molitor L.</title>
        <authorList>
            <person name="Yang Y."/>
        </authorList>
    </citation>
    <scope>NUCLEOTIDE SEQUENCE</scope>
    <source>
        <strain evidence="6">BIT-L3</strain>
    </source>
</reference>
<keyword evidence="7" id="KW-1185">Reference proteome</keyword>
<feature type="domain" description="OmpR/PhoB-type" evidence="5">
    <location>
        <begin position="1"/>
        <end position="103"/>
    </location>
</feature>
<evidence type="ECO:0000256" key="3">
    <source>
        <dbReference type="SAM" id="MobiDB-lite"/>
    </source>
</evidence>
<dbReference type="InterPro" id="IPR016032">
    <property type="entry name" value="Sig_transdc_resp-reg_C-effctor"/>
</dbReference>
<evidence type="ECO:0000259" key="5">
    <source>
        <dbReference type="PROSITE" id="PS51755"/>
    </source>
</evidence>
<dbReference type="GO" id="GO:0000160">
    <property type="term" value="P:phosphorelay signal transduction system"/>
    <property type="evidence" value="ECO:0007669"/>
    <property type="project" value="InterPro"/>
</dbReference>
<feature type="DNA-binding region" description="OmpR/PhoB-type" evidence="2">
    <location>
        <begin position="1"/>
        <end position="103"/>
    </location>
</feature>
<dbReference type="GO" id="GO:0003677">
    <property type="term" value="F:DNA binding"/>
    <property type="evidence" value="ECO:0007669"/>
    <property type="project" value="UniProtKB-UniRule"/>
</dbReference>
<evidence type="ECO:0000256" key="1">
    <source>
        <dbReference type="ARBA" id="ARBA00023125"/>
    </source>
</evidence>
<organism evidence="6 7">
    <name type="scientific">Tenebrionibacter intestinalis</name>
    <dbReference type="NCBI Taxonomy" id="2799638"/>
    <lineage>
        <taxon>Bacteria</taxon>
        <taxon>Pseudomonadati</taxon>
        <taxon>Pseudomonadota</taxon>
        <taxon>Gammaproteobacteria</taxon>
        <taxon>Enterobacterales</taxon>
        <taxon>Enterobacteriaceae</taxon>
        <taxon>Tenebrionibacter/Tenebrionicola group</taxon>
        <taxon>Tenebrionibacter</taxon>
    </lineage>
</organism>
<keyword evidence="1 2" id="KW-0238">DNA-binding</keyword>
<sequence>MRYLLHSMLIFDVKEGTLSTIDAKQKIKLPYPAVLLLDVFCQNAQVLISRDMLMDKAWVENGFRGSGSTLYNSLSVLRKMFSTLGIEYQAIRTQPKVGFAFELTVKPLAEEKTGTQTLFSNNEGPDKTKPEIKSLSPPAANIQSDQTHTQRNASAVTASFFTCFRLFGLCRSSLTQRYILWILVIITLLAALQLGMSYSRDKNGILPASYDLIANNQQCSLLFLGPFTNLYPALSGTEKIEKLAAKYNIDCKTNKAKFYVHTLGGEHKTNNMLNALIVMCIYNSHDDQLISCFNDYSVSVTQNENKS</sequence>
<evidence type="ECO:0000313" key="7">
    <source>
        <dbReference type="Proteomes" id="UP000659047"/>
    </source>
</evidence>
<protein>
    <submittedName>
        <fullName evidence="6">Winged helix-turn-helix domain-containing protein</fullName>
    </submittedName>
</protein>
<keyword evidence="4" id="KW-0812">Transmembrane</keyword>
<feature type="region of interest" description="Disordered" evidence="3">
    <location>
        <begin position="116"/>
        <end position="148"/>
    </location>
</feature>
<dbReference type="InterPro" id="IPR036388">
    <property type="entry name" value="WH-like_DNA-bd_sf"/>
</dbReference>
<dbReference type="GO" id="GO:0006355">
    <property type="term" value="P:regulation of DNA-templated transcription"/>
    <property type="evidence" value="ECO:0007669"/>
    <property type="project" value="InterPro"/>
</dbReference>
<proteinExistence type="predicted"/>
<name>A0A8K0V5N1_9ENTR</name>
<dbReference type="PROSITE" id="PS51755">
    <property type="entry name" value="OMPR_PHOB"/>
    <property type="match status" value="1"/>
</dbReference>
<accession>A0A8K0V5N1</accession>
<evidence type="ECO:0000256" key="4">
    <source>
        <dbReference type="SAM" id="Phobius"/>
    </source>
</evidence>
<evidence type="ECO:0000313" key="6">
    <source>
        <dbReference type="EMBL" id="MBK4714642.1"/>
    </source>
</evidence>
<comment type="caution">
    <text evidence="6">The sequence shown here is derived from an EMBL/GenBank/DDBJ whole genome shotgun (WGS) entry which is preliminary data.</text>
</comment>
<dbReference type="SUPFAM" id="SSF46894">
    <property type="entry name" value="C-terminal effector domain of the bipartite response regulators"/>
    <property type="match status" value="1"/>
</dbReference>
<keyword evidence="4" id="KW-0472">Membrane</keyword>
<feature type="transmembrane region" description="Helical" evidence="4">
    <location>
        <begin position="178"/>
        <end position="196"/>
    </location>
</feature>